<dbReference type="EMBL" id="VSSQ01071633">
    <property type="protein sequence ID" value="MPN23194.1"/>
    <property type="molecule type" value="Genomic_DNA"/>
</dbReference>
<name>A0A645GH39_9ZZZZ</name>
<organism evidence="1">
    <name type="scientific">bioreactor metagenome</name>
    <dbReference type="NCBI Taxonomy" id="1076179"/>
    <lineage>
        <taxon>unclassified sequences</taxon>
        <taxon>metagenomes</taxon>
        <taxon>ecological metagenomes</taxon>
    </lineage>
</organism>
<sequence length="222" mass="24133">MEVFAKLAAKNKLQIIKTDWFTPETKEIKGIGAEPALVEALFKTNPAHTPLLRTSLVGERGVYVAASTALQPSRVADFADVKDKAEELLLAEKSKQAAKEVAYDFAHKVMSQKDPAASLEGLAKKSKGVVVKLPEFTRETRSEDDPVTAFAMQMGSSLADKTLSTAEAGPDSMVLVFLDGRKLPTASEKAAMVKQLEGVLQYSKQMVQQGSLVNWINSNSYK</sequence>
<dbReference type="AlphaFoldDB" id="A0A645GH39"/>
<reference evidence="1" key="1">
    <citation type="submission" date="2019-08" db="EMBL/GenBank/DDBJ databases">
        <authorList>
            <person name="Kucharzyk K."/>
            <person name="Murdoch R.W."/>
            <person name="Higgins S."/>
            <person name="Loffler F."/>
        </authorList>
    </citation>
    <scope>NUCLEOTIDE SEQUENCE</scope>
</reference>
<proteinExistence type="predicted"/>
<protein>
    <recommendedName>
        <fullName evidence="2">Peptidylprolyl isomerase</fullName>
    </recommendedName>
</protein>
<comment type="caution">
    <text evidence="1">The sequence shown here is derived from an EMBL/GenBank/DDBJ whole genome shotgun (WGS) entry which is preliminary data.</text>
</comment>
<evidence type="ECO:0000313" key="1">
    <source>
        <dbReference type="EMBL" id="MPN23194.1"/>
    </source>
</evidence>
<evidence type="ECO:0008006" key="2">
    <source>
        <dbReference type="Google" id="ProtNLM"/>
    </source>
</evidence>
<gene>
    <name evidence="1" type="ORF">SDC9_170582</name>
</gene>
<accession>A0A645GH39</accession>